<dbReference type="InterPro" id="IPR000719">
    <property type="entry name" value="Prot_kinase_dom"/>
</dbReference>
<protein>
    <recommendedName>
        <fullName evidence="6">Protein kinase domain-containing protein</fullName>
    </recommendedName>
</protein>
<dbReference type="GO" id="GO:0005524">
    <property type="term" value="F:ATP binding"/>
    <property type="evidence" value="ECO:0007669"/>
    <property type="project" value="UniProtKB-KW"/>
</dbReference>
<name>A0A6J5US93_PRUAR</name>
<dbReference type="Pfam" id="PF00069">
    <property type="entry name" value="Pkinase"/>
    <property type="match status" value="1"/>
</dbReference>
<evidence type="ECO:0000256" key="3">
    <source>
        <dbReference type="ARBA" id="ARBA00022741"/>
    </source>
</evidence>
<dbReference type="SUPFAM" id="SSF56112">
    <property type="entry name" value="Protein kinase-like (PK-like)"/>
    <property type="match status" value="1"/>
</dbReference>
<keyword evidence="3" id="KW-0547">Nucleotide-binding</keyword>
<dbReference type="GO" id="GO:0007165">
    <property type="term" value="P:signal transduction"/>
    <property type="evidence" value="ECO:0007669"/>
    <property type="project" value="TreeGrafter"/>
</dbReference>
<keyword evidence="1" id="KW-0723">Serine/threonine-protein kinase</keyword>
<evidence type="ECO:0000259" key="6">
    <source>
        <dbReference type="PROSITE" id="PS50011"/>
    </source>
</evidence>
<dbReference type="Gene3D" id="1.10.510.10">
    <property type="entry name" value="Transferase(Phosphotransferase) domain 1"/>
    <property type="match status" value="1"/>
</dbReference>
<evidence type="ECO:0000256" key="4">
    <source>
        <dbReference type="ARBA" id="ARBA00022777"/>
    </source>
</evidence>
<sequence>MVKHPIIVELHEVMASKSKIYFAMDLVRDGELFAKISKNRLKEDVARVYFQQLISAIDFCHSRGVYHRDLKPEQALVYLRFLVYPF</sequence>
<keyword evidence="5" id="KW-0067">ATP-binding</keyword>
<dbReference type="InterPro" id="IPR011009">
    <property type="entry name" value="Kinase-like_dom_sf"/>
</dbReference>
<accession>A0A6J5US93</accession>
<organism evidence="7 8">
    <name type="scientific">Prunus armeniaca</name>
    <name type="common">Apricot</name>
    <name type="synonym">Armeniaca vulgaris</name>
    <dbReference type="NCBI Taxonomy" id="36596"/>
    <lineage>
        <taxon>Eukaryota</taxon>
        <taxon>Viridiplantae</taxon>
        <taxon>Streptophyta</taxon>
        <taxon>Embryophyta</taxon>
        <taxon>Tracheophyta</taxon>
        <taxon>Spermatophyta</taxon>
        <taxon>Magnoliopsida</taxon>
        <taxon>eudicotyledons</taxon>
        <taxon>Gunneridae</taxon>
        <taxon>Pentapetalae</taxon>
        <taxon>rosids</taxon>
        <taxon>fabids</taxon>
        <taxon>Rosales</taxon>
        <taxon>Rosaceae</taxon>
        <taxon>Amygdaloideae</taxon>
        <taxon>Amygdaleae</taxon>
        <taxon>Prunus</taxon>
    </lineage>
</organism>
<feature type="domain" description="Protein kinase" evidence="6">
    <location>
        <begin position="1"/>
        <end position="86"/>
    </location>
</feature>
<gene>
    <name evidence="7" type="ORF">CURHAP_LOCUS26194</name>
</gene>
<dbReference type="EMBL" id="CAEKDK010000004">
    <property type="protein sequence ID" value="CAB4276878.1"/>
    <property type="molecule type" value="Genomic_DNA"/>
</dbReference>
<dbReference type="AlphaFoldDB" id="A0A6J5US93"/>
<keyword evidence="2" id="KW-0808">Transferase</keyword>
<proteinExistence type="predicted"/>
<dbReference type="PROSITE" id="PS50011">
    <property type="entry name" value="PROTEIN_KINASE_DOM"/>
    <property type="match status" value="1"/>
</dbReference>
<reference evidence="7 8" key="1">
    <citation type="submission" date="2020-05" db="EMBL/GenBank/DDBJ databases">
        <authorList>
            <person name="Campoy J."/>
            <person name="Schneeberger K."/>
            <person name="Spophaly S."/>
        </authorList>
    </citation>
    <scope>NUCLEOTIDE SEQUENCE [LARGE SCALE GENOMIC DNA]</scope>
    <source>
        <strain evidence="7">PruArmRojPasFocal</strain>
    </source>
</reference>
<dbReference type="Proteomes" id="UP000507222">
    <property type="component" value="Unassembled WGS sequence"/>
</dbReference>
<dbReference type="PANTHER" id="PTHR43895">
    <property type="entry name" value="CALCIUM/CALMODULIN-DEPENDENT PROTEIN KINASE KINASE-RELATED"/>
    <property type="match status" value="1"/>
</dbReference>
<evidence type="ECO:0000313" key="8">
    <source>
        <dbReference type="Proteomes" id="UP000507222"/>
    </source>
</evidence>
<evidence type="ECO:0000256" key="2">
    <source>
        <dbReference type="ARBA" id="ARBA00022679"/>
    </source>
</evidence>
<keyword evidence="4" id="KW-0418">Kinase</keyword>
<dbReference type="PANTHER" id="PTHR43895:SF91">
    <property type="entry name" value="CBL-INTERACTING SERINE_THREONINE-PROTEIN KINASE 6"/>
    <property type="match status" value="1"/>
</dbReference>
<evidence type="ECO:0000256" key="5">
    <source>
        <dbReference type="ARBA" id="ARBA00022840"/>
    </source>
</evidence>
<evidence type="ECO:0000256" key="1">
    <source>
        <dbReference type="ARBA" id="ARBA00022527"/>
    </source>
</evidence>
<dbReference type="GO" id="GO:0004674">
    <property type="term" value="F:protein serine/threonine kinase activity"/>
    <property type="evidence" value="ECO:0007669"/>
    <property type="project" value="UniProtKB-KW"/>
</dbReference>
<evidence type="ECO:0000313" key="7">
    <source>
        <dbReference type="EMBL" id="CAB4276878.1"/>
    </source>
</evidence>